<proteinExistence type="predicted"/>
<protein>
    <submittedName>
        <fullName evidence="1">Uncharacterized protein</fullName>
    </submittedName>
</protein>
<accession>A0ACC8XIL1</accession>
<keyword evidence="2" id="KW-1185">Reference proteome</keyword>
<name>A0ACC8XIL1_9FIRM</name>
<comment type="caution">
    <text evidence="1">The sequence shown here is derived from an EMBL/GenBank/DDBJ whole genome shotgun (WGS) entry which is preliminary data.</text>
</comment>
<evidence type="ECO:0000313" key="2">
    <source>
        <dbReference type="Proteomes" id="UP000188637"/>
    </source>
</evidence>
<gene>
    <name evidence="1" type="ORF">AN640_04325</name>
</gene>
<evidence type="ECO:0000313" key="1">
    <source>
        <dbReference type="EMBL" id="ONI45618.1"/>
    </source>
</evidence>
<organism evidence="1 2">
    <name type="scientific">Candidatus Epulonipiscium fishelsonii</name>
    <dbReference type="NCBI Taxonomy" id="77094"/>
    <lineage>
        <taxon>Bacteria</taxon>
        <taxon>Bacillati</taxon>
        <taxon>Bacillota</taxon>
        <taxon>Clostridia</taxon>
        <taxon>Lachnospirales</taxon>
        <taxon>Lachnospiraceae</taxon>
        <taxon>Candidatus Epulonipiscium</taxon>
    </lineage>
</organism>
<sequence length="466" mass="54639">MKKPNVILVYPDQLRYDGLSCNGNKVVNTTNIDTLAQNGANFNEAYTSYPLCCPFRASIMTGLYPHKNGMYSNHYPLRTDLPHYLPSLMKEEGYKTAWIGKWHLNGGRKFERVPKEYWCGFDELIGYGRGHHYIDSLYYRNEDETPYKSEKYEPTYQTEHLMDFINRSIEEDKPFMGMICYGPPHPPVEMQPEEWKTKFSPDQIELPITIPEDTKDKAKKYIAQYYGMIELIDKEIGRLVNHLKEREVFDDTIFIIVSDHGDMCGEYGMFEKSIFYSSASHVPLIIHYPNGIKKCTEIQQLVDPLIDITPTILDLCGVNVPETMDGYSMKTMLAKGEDPSFRDFVYYQIIPLPTELCDQMDRPDRKPYSERGFRTKDVMYVEKENVPFALFDYTREKLEFMNCVDNYKYYLQVEEASKKLNNIMKQFGDNWQLKREVLPPDFQTQKEAIKDYDNNYSKAVYEKSSI</sequence>
<reference evidence="1" key="1">
    <citation type="submission" date="2016-08" db="EMBL/GenBank/DDBJ databases">
        <authorList>
            <person name="Ngugi D.K."/>
            <person name="Miyake S."/>
            <person name="Stingl U."/>
        </authorList>
    </citation>
    <scope>NUCLEOTIDE SEQUENCE</scope>
    <source>
        <strain evidence="1">SCG-D08WGA-EpuloA1</strain>
    </source>
</reference>
<dbReference type="Proteomes" id="UP000188637">
    <property type="component" value="Unassembled WGS sequence"/>
</dbReference>
<dbReference type="EMBL" id="LJHD01000052">
    <property type="protein sequence ID" value="ONI45618.1"/>
    <property type="molecule type" value="Genomic_DNA"/>
</dbReference>